<organism evidence="3 4">
    <name type="scientific">Thermocatellispora tengchongensis</name>
    <dbReference type="NCBI Taxonomy" id="1073253"/>
    <lineage>
        <taxon>Bacteria</taxon>
        <taxon>Bacillati</taxon>
        <taxon>Actinomycetota</taxon>
        <taxon>Actinomycetes</taxon>
        <taxon>Streptosporangiales</taxon>
        <taxon>Streptosporangiaceae</taxon>
        <taxon>Thermocatellispora</taxon>
    </lineage>
</organism>
<feature type="domain" description="Fe/B12 periplasmic-binding" evidence="2">
    <location>
        <begin position="1"/>
        <end position="178"/>
    </location>
</feature>
<dbReference type="RefSeq" id="WP_185055264.1">
    <property type="nucleotide sequence ID" value="NZ_BAABIX010000019.1"/>
</dbReference>
<keyword evidence="4" id="KW-1185">Reference proteome</keyword>
<sequence length="180" mass="18908">MIAIGNNWGTLEEVKQNLTLLGRALGAEAKAGELTAELDRRAGAVAEKAGAATGRPSVAILSNQAGRPFINAADVLTSDLVKRAGGTLVAERIGLRTTAPVSAEQLIAAKPDAILLIDVTGKGRDSYRSLLDNPAVAELAAVREDRVKLLPARISYGVGGVHLADGLEEMAHWLHPESFR</sequence>
<dbReference type="PANTHER" id="PTHR30535:SF34">
    <property type="entry name" value="MOLYBDATE-BINDING PROTEIN MOLA"/>
    <property type="match status" value="1"/>
</dbReference>
<comment type="similarity">
    <text evidence="1">Belongs to the bacterial solute-binding protein 8 family.</text>
</comment>
<proteinExistence type="inferred from homology"/>
<dbReference type="Gene3D" id="3.40.50.1980">
    <property type="entry name" value="Nitrogenase molybdenum iron protein domain"/>
    <property type="match status" value="1"/>
</dbReference>
<name>A0A840PHD9_9ACTN</name>
<dbReference type="Proteomes" id="UP000578449">
    <property type="component" value="Unassembled WGS sequence"/>
</dbReference>
<dbReference type="PROSITE" id="PS50983">
    <property type="entry name" value="FE_B12_PBP"/>
    <property type="match status" value="1"/>
</dbReference>
<dbReference type="AlphaFoldDB" id="A0A840PHD9"/>
<evidence type="ECO:0000313" key="3">
    <source>
        <dbReference type="EMBL" id="MBB5138389.1"/>
    </source>
</evidence>
<reference evidence="3 4" key="1">
    <citation type="submission" date="2020-08" db="EMBL/GenBank/DDBJ databases">
        <title>Genomic Encyclopedia of Type Strains, Phase IV (KMG-IV): sequencing the most valuable type-strain genomes for metagenomic binning, comparative biology and taxonomic classification.</title>
        <authorList>
            <person name="Goeker M."/>
        </authorList>
    </citation>
    <scope>NUCLEOTIDE SEQUENCE [LARGE SCALE GENOMIC DNA]</scope>
    <source>
        <strain evidence="3 4">DSM 45615</strain>
    </source>
</reference>
<accession>A0A840PHD9</accession>
<dbReference type="InterPro" id="IPR050902">
    <property type="entry name" value="ABC_Transporter_SBP"/>
</dbReference>
<dbReference type="InterPro" id="IPR002491">
    <property type="entry name" value="ABC_transptr_periplasmic_BD"/>
</dbReference>
<dbReference type="SUPFAM" id="SSF53807">
    <property type="entry name" value="Helical backbone' metal receptor"/>
    <property type="match status" value="1"/>
</dbReference>
<evidence type="ECO:0000256" key="1">
    <source>
        <dbReference type="ARBA" id="ARBA00008814"/>
    </source>
</evidence>
<comment type="caution">
    <text evidence="3">The sequence shown here is derived from an EMBL/GenBank/DDBJ whole genome shotgun (WGS) entry which is preliminary data.</text>
</comment>
<gene>
    <name evidence="3" type="ORF">HNP84_008143</name>
</gene>
<evidence type="ECO:0000259" key="2">
    <source>
        <dbReference type="PROSITE" id="PS50983"/>
    </source>
</evidence>
<dbReference type="EMBL" id="JACHGN010000023">
    <property type="protein sequence ID" value="MBB5138389.1"/>
    <property type="molecule type" value="Genomic_DNA"/>
</dbReference>
<protein>
    <submittedName>
        <fullName evidence="3">ABC-type Fe3+-hydroxamate transport system substrate-binding protein</fullName>
    </submittedName>
</protein>
<dbReference type="Pfam" id="PF01497">
    <property type="entry name" value="Peripla_BP_2"/>
    <property type="match status" value="1"/>
</dbReference>
<evidence type="ECO:0000313" key="4">
    <source>
        <dbReference type="Proteomes" id="UP000578449"/>
    </source>
</evidence>
<dbReference type="PANTHER" id="PTHR30535">
    <property type="entry name" value="VITAMIN B12-BINDING PROTEIN"/>
    <property type="match status" value="1"/>
</dbReference>